<organism evidence="1 2">
    <name type="scientific">Amycolatopsis bartoniae</name>
    <dbReference type="NCBI Taxonomy" id="941986"/>
    <lineage>
        <taxon>Bacteria</taxon>
        <taxon>Bacillati</taxon>
        <taxon>Actinomycetota</taxon>
        <taxon>Actinomycetes</taxon>
        <taxon>Pseudonocardiales</taxon>
        <taxon>Pseudonocardiaceae</taxon>
        <taxon>Amycolatopsis</taxon>
    </lineage>
</organism>
<accession>A0A8H9MBJ3</accession>
<reference evidence="1" key="1">
    <citation type="journal article" date="2014" name="Int. J. Syst. Evol. Microbiol.">
        <title>Complete genome sequence of Corynebacterium casei LMG S-19264T (=DSM 44701T), isolated from a smear-ripened cheese.</title>
        <authorList>
            <consortium name="US DOE Joint Genome Institute (JGI-PGF)"/>
            <person name="Walter F."/>
            <person name="Albersmeier A."/>
            <person name="Kalinowski J."/>
            <person name="Ruckert C."/>
        </authorList>
    </citation>
    <scope>NUCLEOTIDE SEQUENCE</scope>
    <source>
        <strain evidence="1">CGMCC 4.7679</strain>
    </source>
</reference>
<evidence type="ECO:0000313" key="2">
    <source>
        <dbReference type="Proteomes" id="UP000658656"/>
    </source>
</evidence>
<name>A0A8H9MBJ3_9PSEU</name>
<proteinExistence type="predicted"/>
<dbReference type="Proteomes" id="UP000658656">
    <property type="component" value="Unassembled WGS sequence"/>
</dbReference>
<comment type="caution">
    <text evidence="1">The sequence shown here is derived from an EMBL/GenBank/DDBJ whole genome shotgun (WGS) entry which is preliminary data.</text>
</comment>
<dbReference type="AlphaFoldDB" id="A0A8H9MBJ3"/>
<keyword evidence="2" id="KW-1185">Reference proteome</keyword>
<reference evidence="1" key="2">
    <citation type="submission" date="2020-09" db="EMBL/GenBank/DDBJ databases">
        <authorList>
            <person name="Sun Q."/>
            <person name="Zhou Y."/>
        </authorList>
    </citation>
    <scope>NUCLEOTIDE SEQUENCE</scope>
    <source>
        <strain evidence="1">CGMCC 4.7679</strain>
    </source>
</reference>
<protein>
    <submittedName>
        <fullName evidence="1">Uncharacterized protein</fullName>
    </submittedName>
</protein>
<dbReference type="EMBL" id="BNAV01000001">
    <property type="protein sequence ID" value="GHF35871.1"/>
    <property type="molecule type" value="Genomic_DNA"/>
</dbReference>
<evidence type="ECO:0000313" key="1">
    <source>
        <dbReference type="EMBL" id="GHF35871.1"/>
    </source>
</evidence>
<sequence>MTGLVAGKVVVVTGAAQYRQLDVTEAAWPPSRVSPADHPRRSWTIRSATTATLGSVP</sequence>
<gene>
    <name evidence="1" type="ORF">GCM10017566_06080</name>
</gene>